<organism evidence="2">
    <name type="scientific">marine sediment metagenome</name>
    <dbReference type="NCBI Taxonomy" id="412755"/>
    <lineage>
        <taxon>unclassified sequences</taxon>
        <taxon>metagenomes</taxon>
        <taxon>ecological metagenomes</taxon>
    </lineage>
</organism>
<feature type="non-terminal residue" evidence="2">
    <location>
        <position position="153"/>
    </location>
</feature>
<evidence type="ECO:0000313" key="2">
    <source>
        <dbReference type="EMBL" id="GAG36761.1"/>
    </source>
</evidence>
<dbReference type="EMBL" id="BARS01045805">
    <property type="protein sequence ID" value="GAG36761.1"/>
    <property type="molecule type" value="Genomic_DNA"/>
</dbReference>
<gene>
    <name evidence="2" type="ORF">S01H1_69033</name>
</gene>
<comment type="caution">
    <text evidence="2">The sequence shown here is derived from an EMBL/GenBank/DDBJ whole genome shotgun (WGS) entry which is preliminary data.</text>
</comment>
<accession>X0YIV4</accession>
<proteinExistence type="predicted"/>
<name>X0YIV4_9ZZZZ</name>
<reference evidence="2" key="1">
    <citation type="journal article" date="2014" name="Front. Microbiol.">
        <title>High frequency of phylogenetically diverse reductive dehalogenase-homologous genes in deep subseafloor sedimentary metagenomes.</title>
        <authorList>
            <person name="Kawai M."/>
            <person name="Futagami T."/>
            <person name="Toyoda A."/>
            <person name="Takaki Y."/>
            <person name="Nishi S."/>
            <person name="Hori S."/>
            <person name="Arai W."/>
            <person name="Tsubouchi T."/>
            <person name="Morono Y."/>
            <person name="Uchiyama I."/>
            <person name="Ito T."/>
            <person name="Fujiyama A."/>
            <person name="Inagaki F."/>
            <person name="Takami H."/>
        </authorList>
    </citation>
    <scope>NUCLEOTIDE SEQUENCE</scope>
    <source>
        <strain evidence="2">Expedition CK06-06</strain>
    </source>
</reference>
<dbReference type="InterPro" id="IPR013042">
    <property type="entry name" value="DUF1592"/>
</dbReference>
<dbReference type="AlphaFoldDB" id="X0YIV4"/>
<evidence type="ECO:0000259" key="1">
    <source>
        <dbReference type="Pfam" id="PF07631"/>
    </source>
</evidence>
<feature type="domain" description="DUF1592" evidence="1">
    <location>
        <begin position="36"/>
        <end position="153"/>
    </location>
</feature>
<dbReference type="Pfam" id="PF07631">
    <property type="entry name" value="PSD4"/>
    <property type="match status" value="1"/>
</dbReference>
<sequence length="153" mass="17640">MTFEDAMKAVAAAVIASPRFLYIYNAADQHAAENELDPYSLASRLSFFLWGSIPDEQLLSAAEAGLLDDKQVLRNEVQRMLKSKKLKRFCDAFPLQWLQLDRMISATPDPELFPDFYFSKYRLSMHMMLEPLLLFEAVLLENLPITQFVHSDF</sequence>
<protein>
    <recommendedName>
        <fullName evidence="1">DUF1592 domain-containing protein</fullName>
    </recommendedName>
</protein>